<keyword evidence="1" id="KW-0472">Membrane</keyword>
<comment type="caution">
    <text evidence="2">The sequence shown here is derived from an EMBL/GenBank/DDBJ whole genome shotgun (WGS) entry which is preliminary data.</text>
</comment>
<evidence type="ECO:0000313" key="3">
    <source>
        <dbReference type="Proteomes" id="UP000614811"/>
    </source>
</evidence>
<reference evidence="2" key="1">
    <citation type="journal article" date="2014" name="Int. J. Syst. Evol. Microbiol.">
        <title>Complete genome sequence of Corynebacterium casei LMG S-19264T (=DSM 44701T), isolated from a smear-ripened cheese.</title>
        <authorList>
            <consortium name="US DOE Joint Genome Institute (JGI-PGF)"/>
            <person name="Walter F."/>
            <person name="Albersmeier A."/>
            <person name="Kalinowski J."/>
            <person name="Ruckert C."/>
        </authorList>
    </citation>
    <scope>NUCLEOTIDE SEQUENCE</scope>
    <source>
        <strain evidence="2">KCTC 12711</strain>
    </source>
</reference>
<dbReference type="InterPro" id="IPR036280">
    <property type="entry name" value="Multihaem_cyt_sf"/>
</dbReference>
<evidence type="ECO:0000256" key="1">
    <source>
        <dbReference type="SAM" id="Phobius"/>
    </source>
</evidence>
<feature type="transmembrane region" description="Helical" evidence="1">
    <location>
        <begin position="7"/>
        <end position="30"/>
    </location>
</feature>
<reference evidence="2" key="2">
    <citation type="submission" date="2020-09" db="EMBL/GenBank/DDBJ databases">
        <authorList>
            <person name="Sun Q."/>
            <person name="Kim S."/>
        </authorList>
    </citation>
    <scope>NUCLEOTIDE SEQUENCE</scope>
    <source>
        <strain evidence="2">KCTC 12711</strain>
    </source>
</reference>
<evidence type="ECO:0000313" key="2">
    <source>
        <dbReference type="EMBL" id="GHA17846.1"/>
    </source>
</evidence>
<dbReference type="EMBL" id="BMXA01000006">
    <property type="protein sequence ID" value="GHA17846.1"/>
    <property type="molecule type" value="Genomic_DNA"/>
</dbReference>
<sequence length="330" mass="36463">MDRQINGFLIILWRVLLRTIVAWGIVISFAHSETHDQRIKKCEAIPVAVPAFSCKGDGSIVPKTIDAQGHCSKPEDLYSRCVYQSTLGQLAKGNTDGVEILYSCRKKPDGKNTYKNDKTDSYYDIAVIQHDPKTGNTCFYQHLGDTSGKSIPAPNKDTGGKFWNEKPDFCTSCHSNGPFVRSPHYADVKDGANKVILPDVYRRKPGKHSYKVLHDHFKVYDVDRKGNDCTLCHSIGAYESLGITPKKRIGMVNYLAAGSLMSLRESRTSGCYSPLKSGKCPSPTKSGYHDFMVGMMGIDAAGAKAAVKELEECVNKKPMPRDCTLTKLSP</sequence>
<dbReference type="SUPFAM" id="SSF48695">
    <property type="entry name" value="Multiheme cytochromes"/>
    <property type="match status" value="1"/>
</dbReference>
<dbReference type="RefSeq" id="WP_189402467.1">
    <property type="nucleotide sequence ID" value="NZ_BMXA01000006.1"/>
</dbReference>
<organism evidence="2 3">
    <name type="scientific">Arenicella chitinivorans</name>
    <dbReference type="NCBI Taxonomy" id="1329800"/>
    <lineage>
        <taxon>Bacteria</taxon>
        <taxon>Pseudomonadati</taxon>
        <taxon>Pseudomonadota</taxon>
        <taxon>Gammaproteobacteria</taxon>
        <taxon>Arenicellales</taxon>
        <taxon>Arenicellaceae</taxon>
        <taxon>Arenicella</taxon>
    </lineage>
</organism>
<name>A0A918S0B6_9GAMM</name>
<keyword evidence="1" id="KW-1133">Transmembrane helix</keyword>
<gene>
    <name evidence="2" type="ORF">GCM10008090_29440</name>
</gene>
<dbReference type="AlphaFoldDB" id="A0A918S0B6"/>
<accession>A0A918S0B6</accession>
<protein>
    <submittedName>
        <fullName evidence="2">Uncharacterized protein</fullName>
    </submittedName>
</protein>
<keyword evidence="3" id="KW-1185">Reference proteome</keyword>
<keyword evidence="1" id="KW-0812">Transmembrane</keyword>
<dbReference type="Proteomes" id="UP000614811">
    <property type="component" value="Unassembled WGS sequence"/>
</dbReference>
<proteinExistence type="predicted"/>